<name>F9WDR8_TRYCI</name>
<evidence type="ECO:0000313" key="3">
    <source>
        <dbReference type="Proteomes" id="UP000000702"/>
    </source>
</evidence>
<feature type="compositionally biased region" description="Basic and acidic residues" evidence="1">
    <location>
        <begin position="1"/>
        <end position="10"/>
    </location>
</feature>
<evidence type="ECO:0000256" key="1">
    <source>
        <dbReference type="SAM" id="MobiDB-lite"/>
    </source>
</evidence>
<evidence type="ECO:0000313" key="2">
    <source>
        <dbReference type="EMBL" id="CCD15422.1"/>
    </source>
</evidence>
<feature type="region of interest" description="Disordered" evidence="1">
    <location>
        <begin position="1"/>
        <end position="31"/>
    </location>
</feature>
<dbReference type="AlphaFoldDB" id="F9WDR8"/>
<reference evidence="3" key="1">
    <citation type="submission" date="2011-07" db="EMBL/GenBank/DDBJ databases">
        <title>Divergent evolution of antigenic variation in African trypanosomes.</title>
        <authorList>
            <person name="Jackson A.P."/>
            <person name="Berry A."/>
            <person name="Allison H.C."/>
            <person name="Burton P."/>
            <person name="Anderson J."/>
            <person name="Aslett M."/>
            <person name="Brown R."/>
            <person name="Corton N."/>
            <person name="Harris D."/>
            <person name="Hauser H."/>
            <person name="Gamble J."/>
            <person name="Gilderthorp R."/>
            <person name="McQuillan J."/>
            <person name="Quail M.A."/>
            <person name="Sanders M."/>
            <person name="Van Tonder A."/>
            <person name="Ginger M.L."/>
            <person name="Donelson J.E."/>
            <person name="Field M.C."/>
            <person name="Barry J.D."/>
            <person name="Berriman M."/>
            <person name="Hertz-Fowler C."/>
        </authorList>
    </citation>
    <scope>NUCLEOTIDE SEQUENCE [LARGE SCALE GENOMIC DNA]</scope>
    <source>
        <strain evidence="3">IL3000</strain>
    </source>
</reference>
<comment type="caution">
    <text evidence="2">The sequence shown here is derived from an EMBL/GenBank/DDBJ whole genome shotgun (WGS) entry which is preliminary data.</text>
</comment>
<reference evidence="2 3" key="2">
    <citation type="journal article" date="2012" name="Proc. Natl. Acad. Sci. U.S.A.">
        <title>Antigenic diversity is generated by distinct evolutionary mechanisms in African trypanosome species.</title>
        <authorList>
            <person name="Jackson A.P."/>
            <person name="Berry A."/>
            <person name="Aslett M."/>
            <person name="Allison H.C."/>
            <person name="Burton P."/>
            <person name="Vavrova-Anderson J."/>
            <person name="Brown R."/>
            <person name="Browne H."/>
            <person name="Corton N."/>
            <person name="Hauser H."/>
            <person name="Gamble J."/>
            <person name="Gilderthorp R."/>
            <person name="Marcello L."/>
            <person name="McQuillan J."/>
            <person name="Otto T.D."/>
            <person name="Quail M.A."/>
            <person name="Sanders M.J."/>
            <person name="van Tonder A."/>
            <person name="Ginger M.L."/>
            <person name="Field M.C."/>
            <person name="Barry J.D."/>
            <person name="Hertz-Fowler C."/>
            <person name="Berriman M."/>
        </authorList>
    </citation>
    <scope>NUCLEOTIDE SEQUENCE [LARGE SCALE GENOMIC DNA]</scope>
    <source>
        <strain evidence="2 3">IL3000</strain>
    </source>
</reference>
<dbReference type="VEuPathDB" id="TriTrypDB:TcIL3000_0_59440"/>
<sequence>MNTELNRPERYSSGCSSALTHPSYRTTTQYTPERIPLSTMGSFPNTGRSSNPFSCCVGPLNIEGTTVPGRLASKEPITTGDSPWKCLDTEPIVEKTVTASNNAGGLLPTSVTPTDEKISSEREAVVSGGTHTSVDAWEGTLREDSKGNRADCNTIANAACATAINTSADKLATTITPVGDCTCPTLTSVAQLSPFSRTARRPADAVGPLCLGTVPLSTSRQVGSRQACNSSKPSSSGSVVNSLRLSKNAMPHASPTTNTQMRTSRRPAAPASSGSRSQNGGGERWPHRGDNVSTEFKEQRRRELYAWNEELKKKSKDSISKDAV</sequence>
<feature type="compositionally biased region" description="Polar residues" evidence="1">
    <location>
        <begin position="13"/>
        <end position="31"/>
    </location>
</feature>
<feature type="compositionally biased region" description="Low complexity" evidence="1">
    <location>
        <begin position="229"/>
        <end position="240"/>
    </location>
</feature>
<dbReference type="Proteomes" id="UP000000702">
    <property type="component" value="Unassembled WGS sequence"/>
</dbReference>
<protein>
    <submittedName>
        <fullName evidence="2">WGS project CAEQ00000000 data, annotated contig 2393</fullName>
    </submittedName>
</protein>
<feature type="compositionally biased region" description="Low complexity" evidence="1">
    <location>
        <begin position="266"/>
        <end position="277"/>
    </location>
</feature>
<proteinExistence type="predicted"/>
<organism evidence="2 3">
    <name type="scientific">Trypanosoma congolense (strain IL3000)</name>
    <dbReference type="NCBI Taxonomy" id="1068625"/>
    <lineage>
        <taxon>Eukaryota</taxon>
        <taxon>Discoba</taxon>
        <taxon>Euglenozoa</taxon>
        <taxon>Kinetoplastea</taxon>
        <taxon>Metakinetoplastina</taxon>
        <taxon>Trypanosomatida</taxon>
        <taxon>Trypanosomatidae</taxon>
        <taxon>Trypanosoma</taxon>
        <taxon>Nannomonas</taxon>
    </lineage>
</organism>
<dbReference type="OMA" id="YAWNEEL"/>
<feature type="region of interest" description="Disordered" evidence="1">
    <location>
        <begin position="221"/>
        <end position="240"/>
    </location>
</feature>
<dbReference type="EMBL" id="CAEQ01001901">
    <property type="protein sequence ID" value="CCD15422.1"/>
    <property type="molecule type" value="Genomic_DNA"/>
</dbReference>
<feature type="region of interest" description="Disordered" evidence="1">
    <location>
        <begin position="245"/>
        <end position="299"/>
    </location>
</feature>
<gene>
    <name evidence="2" type="ORF">TCIL3000_0_59440</name>
</gene>
<keyword evidence="3" id="KW-1185">Reference proteome</keyword>
<feature type="compositionally biased region" description="Basic and acidic residues" evidence="1">
    <location>
        <begin position="284"/>
        <end position="299"/>
    </location>
</feature>
<accession>F9WDR8</accession>